<keyword evidence="2" id="KW-0614">Plasmid</keyword>
<protein>
    <submittedName>
        <fullName evidence="2">Uncharacterized protein</fullName>
    </submittedName>
</protein>
<dbReference type="RefSeq" id="WP_064776528.1">
    <property type="nucleotide sequence ID" value="NZ_CP013471.1"/>
</dbReference>
<dbReference type="EMBL" id="LYUD01000165">
    <property type="protein sequence ID" value="OAZ60031.1"/>
    <property type="molecule type" value="Genomic_DNA"/>
</dbReference>
<dbReference type="PATRIC" id="fig|438.15.peg.3199"/>
<keyword evidence="1" id="KW-0472">Membrane</keyword>
<gene>
    <name evidence="2" type="ORF">DB34_14995</name>
    <name evidence="3" type="ORF">SRCM100623_02899</name>
</gene>
<accession>A0A0S3JPW8</accession>
<evidence type="ECO:0000256" key="1">
    <source>
        <dbReference type="SAM" id="Phobius"/>
    </source>
</evidence>
<keyword evidence="1" id="KW-1133">Transmembrane helix</keyword>
<name>A0A0S3JPW8_ACEPA</name>
<proteinExistence type="predicted"/>
<evidence type="ECO:0000313" key="3">
    <source>
        <dbReference type="EMBL" id="OAZ60031.1"/>
    </source>
</evidence>
<evidence type="ECO:0000313" key="2">
    <source>
        <dbReference type="EMBL" id="ALR88465.1"/>
    </source>
</evidence>
<feature type="transmembrane region" description="Helical" evidence="1">
    <location>
        <begin position="50"/>
        <end position="74"/>
    </location>
</feature>
<dbReference type="AlphaFoldDB" id="A0A0S3JPW8"/>
<sequence>MISDRDQINSMFPTHLQSALEQLVKIAHQNAVGSDEISFAPRDELATVDLVVAALASIGIYITTPCAFQIWLLVSENNQAHWLDGPDTSHETLAFIMDLCMDIHKDKDYAVFSGMG</sequence>
<dbReference type="Proteomes" id="UP000093796">
    <property type="component" value="Unassembled WGS sequence"/>
</dbReference>
<reference evidence="2" key="1">
    <citation type="submission" date="2015-11" db="EMBL/GenBank/DDBJ databases">
        <title>Plasmid sequences of Acetobacter pasteurianus Ab3.</title>
        <authorList>
            <person name="Xia K."/>
            <person name="Li Y."/>
        </authorList>
    </citation>
    <scope>NUCLEOTIDE SEQUENCE</scope>
    <source>
        <strain evidence="2">Ab3</strain>
        <plasmid evidence="2">ApAb3p3</plasmid>
    </source>
</reference>
<geneLocation type="plasmid" evidence="2">
    <name>ApAb3p3</name>
</geneLocation>
<organism evidence="2">
    <name type="scientific">Acetobacter pasteurianus</name>
    <name type="common">Acetobacter turbidans</name>
    <dbReference type="NCBI Taxonomy" id="438"/>
    <lineage>
        <taxon>Bacteria</taxon>
        <taxon>Pseudomonadati</taxon>
        <taxon>Pseudomonadota</taxon>
        <taxon>Alphaproteobacteria</taxon>
        <taxon>Acetobacterales</taxon>
        <taxon>Acetobacteraceae</taxon>
        <taxon>Acetobacter</taxon>
    </lineage>
</organism>
<evidence type="ECO:0000313" key="4">
    <source>
        <dbReference type="Proteomes" id="UP000093796"/>
    </source>
</evidence>
<reference evidence="3 4" key="2">
    <citation type="submission" date="2016-05" db="EMBL/GenBank/DDBJ databases">
        <title>Genome sequencing of Acetobacter pasteurianus strain SRCM100623.</title>
        <authorList>
            <person name="Song Y.R."/>
        </authorList>
    </citation>
    <scope>NUCLEOTIDE SEQUENCE [LARGE SCALE GENOMIC DNA]</scope>
    <source>
        <strain evidence="3 4">SRCM100623</strain>
    </source>
</reference>
<keyword evidence="1" id="KW-0812">Transmembrane</keyword>
<dbReference type="EMBL" id="CP013471">
    <property type="protein sequence ID" value="ALR88465.1"/>
    <property type="molecule type" value="Genomic_DNA"/>
</dbReference>